<organism evidence="2 3">
    <name type="scientific">Serinicoccus hydrothermalis</name>
    <dbReference type="NCBI Taxonomy" id="1758689"/>
    <lineage>
        <taxon>Bacteria</taxon>
        <taxon>Bacillati</taxon>
        <taxon>Actinomycetota</taxon>
        <taxon>Actinomycetes</taxon>
        <taxon>Micrococcales</taxon>
        <taxon>Ornithinimicrobiaceae</taxon>
        <taxon>Serinicoccus</taxon>
    </lineage>
</organism>
<dbReference type="EMBL" id="CP014989">
    <property type="protein sequence ID" value="ANS79119.1"/>
    <property type="molecule type" value="Genomic_DNA"/>
</dbReference>
<evidence type="ECO:0000313" key="3">
    <source>
        <dbReference type="Proteomes" id="UP000092482"/>
    </source>
</evidence>
<protein>
    <submittedName>
        <fullName evidence="2">Uncharacterized protein</fullName>
    </submittedName>
</protein>
<feature type="compositionally biased region" description="Basic and acidic residues" evidence="1">
    <location>
        <begin position="17"/>
        <end position="33"/>
    </location>
</feature>
<proteinExistence type="predicted"/>
<dbReference type="KEGG" id="serj:SGUI_1723"/>
<reference evidence="2 3" key="1">
    <citation type="submission" date="2016-03" db="EMBL/GenBank/DDBJ databases">
        <title>Shallow-sea hydrothermal system.</title>
        <authorList>
            <person name="Tang K."/>
        </authorList>
    </citation>
    <scope>NUCLEOTIDE SEQUENCE [LARGE SCALE GENOMIC DNA]</scope>
    <source>
        <strain evidence="2 3">JLT9</strain>
    </source>
</reference>
<gene>
    <name evidence="2" type="ORF">SGUI_1723</name>
</gene>
<dbReference type="STRING" id="1758689.SGUI_1723"/>
<evidence type="ECO:0000256" key="1">
    <source>
        <dbReference type="SAM" id="MobiDB-lite"/>
    </source>
</evidence>
<accession>A0A1B1NCF5</accession>
<feature type="region of interest" description="Disordered" evidence="1">
    <location>
        <begin position="1"/>
        <end position="40"/>
    </location>
</feature>
<dbReference type="AlphaFoldDB" id="A0A1B1NCF5"/>
<sequence length="40" mass="4800">MPDNPLFHDAAASRRLPTREHPSWTPRSAERHLHQVSRRW</sequence>
<dbReference type="Proteomes" id="UP000092482">
    <property type="component" value="Chromosome"/>
</dbReference>
<keyword evidence="3" id="KW-1185">Reference proteome</keyword>
<evidence type="ECO:0000313" key="2">
    <source>
        <dbReference type="EMBL" id="ANS79119.1"/>
    </source>
</evidence>
<name>A0A1B1NCF5_9MICO</name>